<dbReference type="PANTHER" id="PTHR43808:SF1">
    <property type="entry name" value="ACETYLORNITHINE DEACETYLASE"/>
    <property type="match status" value="1"/>
</dbReference>
<feature type="domain" description="Peptidase M20 dimerisation" evidence="11">
    <location>
        <begin position="181"/>
        <end position="292"/>
    </location>
</feature>
<dbReference type="Gene3D" id="3.40.630.10">
    <property type="entry name" value="Zn peptidases"/>
    <property type="match status" value="1"/>
</dbReference>
<evidence type="ECO:0000256" key="9">
    <source>
        <dbReference type="ARBA" id="ARBA00022833"/>
    </source>
</evidence>
<dbReference type="Proteomes" id="UP000076661">
    <property type="component" value="Unassembled WGS sequence"/>
</dbReference>
<dbReference type="CDD" id="cd03894">
    <property type="entry name" value="M20_ArgE"/>
    <property type="match status" value="1"/>
</dbReference>
<protein>
    <submittedName>
        <fullName evidence="12">Acetylornithine deacetylase</fullName>
        <ecNumber evidence="12">3.5.1.16</ecNumber>
    </submittedName>
</protein>
<dbReference type="SUPFAM" id="SSF55031">
    <property type="entry name" value="Bacterial exopeptidase dimerisation domain"/>
    <property type="match status" value="1"/>
</dbReference>
<dbReference type="Gene3D" id="3.30.70.360">
    <property type="match status" value="1"/>
</dbReference>
<dbReference type="RefSeq" id="WP_063380524.1">
    <property type="nucleotide sequence ID" value="NZ_AUXX01000009.1"/>
</dbReference>
<evidence type="ECO:0000313" key="12">
    <source>
        <dbReference type="EMBL" id="KZN68517.1"/>
    </source>
</evidence>
<dbReference type="PROSITE" id="PS00759">
    <property type="entry name" value="ARGE_DAPE_CPG2_2"/>
    <property type="match status" value="1"/>
</dbReference>
<comment type="subcellular location">
    <subcellularLocation>
        <location evidence="2">Cytoplasm</location>
    </subcellularLocation>
</comment>
<reference evidence="12 13" key="1">
    <citation type="submission" date="2013-07" db="EMBL/GenBank/DDBJ databases">
        <title>Comparative Genomic and Metabolomic Analysis of Twelve Strains of Pseudoalteromonas luteoviolacea.</title>
        <authorList>
            <person name="Vynne N.G."/>
            <person name="Mansson M."/>
            <person name="Gram L."/>
        </authorList>
    </citation>
    <scope>NUCLEOTIDE SEQUENCE [LARGE SCALE GENOMIC DNA]</scope>
    <source>
        <strain evidence="12 13">S4060-1</strain>
    </source>
</reference>
<dbReference type="FunFam" id="3.30.70.360:FF:000003">
    <property type="entry name" value="Acetylornithine deacetylase"/>
    <property type="match status" value="1"/>
</dbReference>
<dbReference type="NCBIfam" id="TIGR01892">
    <property type="entry name" value="AcOrn-deacetyl"/>
    <property type="match status" value="1"/>
</dbReference>
<comment type="similarity">
    <text evidence="3">Belongs to the peptidase M20A family. ArgE subfamily.</text>
</comment>
<evidence type="ECO:0000313" key="13">
    <source>
        <dbReference type="Proteomes" id="UP000076661"/>
    </source>
</evidence>
<keyword evidence="9" id="KW-0862">Zinc</keyword>
<dbReference type="GO" id="GO:0008777">
    <property type="term" value="F:acetylornithine deacetylase activity"/>
    <property type="evidence" value="ECO:0007669"/>
    <property type="project" value="UniProtKB-EC"/>
</dbReference>
<evidence type="ECO:0000256" key="1">
    <source>
        <dbReference type="ARBA" id="ARBA00001947"/>
    </source>
</evidence>
<name>A0A162BU63_9GAMM</name>
<dbReference type="NCBIfam" id="NF003474">
    <property type="entry name" value="PRK05111.1"/>
    <property type="match status" value="1"/>
</dbReference>
<evidence type="ECO:0000256" key="3">
    <source>
        <dbReference type="ARBA" id="ARBA00005691"/>
    </source>
</evidence>
<keyword evidence="4" id="KW-0963">Cytoplasm</keyword>
<dbReference type="GO" id="GO:0005737">
    <property type="term" value="C:cytoplasm"/>
    <property type="evidence" value="ECO:0007669"/>
    <property type="project" value="UniProtKB-SubCell"/>
</dbReference>
<dbReference type="SUPFAM" id="SSF53187">
    <property type="entry name" value="Zn-dependent exopeptidases"/>
    <property type="match status" value="1"/>
</dbReference>
<accession>A0A162BU63</accession>
<keyword evidence="6" id="KW-0028">Amino-acid biosynthesis</keyword>
<evidence type="ECO:0000256" key="6">
    <source>
        <dbReference type="ARBA" id="ARBA00022605"/>
    </source>
</evidence>
<dbReference type="Pfam" id="PF07687">
    <property type="entry name" value="M20_dimer"/>
    <property type="match status" value="1"/>
</dbReference>
<dbReference type="HAMAP" id="MF_01108">
    <property type="entry name" value="ArgE"/>
    <property type="match status" value="1"/>
</dbReference>
<dbReference type="AlphaFoldDB" id="A0A162BU63"/>
<dbReference type="EMBL" id="AUXX01000009">
    <property type="protein sequence ID" value="KZN68517.1"/>
    <property type="molecule type" value="Genomic_DNA"/>
</dbReference>
<sequence>MPLPSFLDMYKNLIELPSISAIDKRLDQSNKAVIDTLATWCRELGFTVEISELENAPGKFNLLAKRDPLNEPATAGGLMLAGHTDTVPYDDTKWRSDPFKLSQKENKLYGLGAIDMKGFFAFVLEAVAQLEHTQQKSPILILATADEETTMAGAQQVAKHQQLKPDYCVIGEPTDMVPVFTHKGHMSSAIRITGRSGHSSDPDRGLNAIEIMQQVISRLLLLKEELKNKYSIEHFAVPYPTLNLGHIHGGDNANRICGCCELHIDIRPLPGLSIVELEQMLLAAMQPINEQYPQSVDVIDLHDPIPAFSGKPDSGLVKLAEKLSGQKAIAVNYCTEAPFLQQLGCETLVMGPGSITQAHQPDEHLEMEKIKPSQKMITDLIYTCCFEDKQKAST</sequence>
<evidence type="ECO:0000256" key="2">
    <source>
        <dbReference type="ARBA" id="ARBA00004496"/>
    </source>
</evidence>
<evidence type="ECO:0000256" key="10">
    <source>
        <dbReference type="ARBA" id="ARBA00023285"/>
    </source>
</evidence>
<evidence type="ECO:0000256" key="5">
    <source>
        <dbReference type="ARBA" id="ARBA00022571"/>
    </source>
</evidence>
<dbReference type="GO" id="GO:0006526">
    <property type="term" value="P:L-arginine biosynthetic process"/>
    <property type="evidence" value="ECO:0007669"/>
    <property type="project" value="UniProtKB-KW"/>
</dbReference>
<dbReference type="InterPro" id="IPR050072">
    <property type="entry name" value="Peptidase_M20A"/>
</dbReference>
<keyword evidence="5" id="KW-0055">Arginine biosynthesis</keyword>
<evidence type="ECO:0000256" key="4">
    <source>
        <dbReference type="ARBA" id="ARBA00022490"/>
    </source>
</evidence>
<dbReference type="InterPro" id="IPR002933">
    <property type="entry name" value="Peptidase_M20"/>
</dbReference>
<dbReference type="PATRIC" id="fig|1365257.3.peg.1459"/>
<organism evidence="12 13">
    <name type="scientific">Pseudoalteromonas luteoviolacea S4060-1</name>
    <dbReference type="NCBI Taxonomy" id="1365257"/>
    <lineage>
        <taxon>Bacteria</taxon>
        <taxon>Pseudomonadati</taxon>
        <taxon>Pseudomonadota</taxon>
        <taxon>Gammaproteobacteria</taxon>
        <taxon>Alteromonadales</taxon>
        <taxon>Pseudoalteromonadaceae</taxon>
        <taxon>Pseudoalteromonas</taxon>
    </lineage>
</organism>
<dbReference type="EC" id="3.5.1.16" evidence="12"/>
<dbReference type="InterPro" id="IPR001261">
    <property type="entry name" value="ArgE/DapE_CS"/>
</dbReference>
<evidence type="ECO:0000256" key="8">
    <source>
        <dbReference type="ARBA" id="ARBA00022801"/>
    </source>
</evidence>
<dbReference type="InterPro" id="IPR010169">
    <property type="entry name" value="AcOrn-deacetyl"/>
</dbReference>
<dbReference type="Pfam" id="PF01546">
    <property type="entry name" value="Peptidase_M20"/>
    <property type="match status" value="1"/>
</dbReference>
<comment type="cofactor">
    <cofactor evidence="1">
        <name>Zn(2+)</name>
        <dbReference type="ChEBI" id="CHEBI:29105"/>
    </cofactor>
</comment>
<keyword evidence="7" id="KW-0479">Metal-binding</keyword>
<gene>
    <name evidence="12" type="ORF">N478_15240</name>
</gene>
<dbReference type="GO" id="GO:0046872">
    <property type="term" value="F:metal ion binding"/>
    <property type="evidence" value="ECO:0007669"/>
    <property type="project" value="UniProtKB-KW"/>
</dbReference>
<comment type="caution">
    <text evidence="12">The sequence shown here is derived from an EMBL/GenBank/DDBJ whole genome shotgun (WGS) entry which is preliminary data.</text>
</comment>
<dbReference type="PANTHER" id="PTHR43808">
    <property type="entry name" value="ACETYLORNITHINE DEACETYLASE"/>
    <property type="match status" value="1"/>
</dbReference>
<keyword evidence="10" id="KW-0170">Cobalt</keyword>
<dbReference type="InterPro" id="IPR011650">
    <property type="entry name" value="Peptidase_M20_dimer"/>
</dbReference>
<keyword evidence="8 12" id="KW-0378">Hydrolase</keyword>
<evidence type="ECO:0000259" key="11">
    <source>
        <dbReference type="Pfam" id="PF07687"/>
    </source>
</evidence>
<proteinExistence type="inferred from homology"/>
<evidence type="ECO:0000256" key="7">
    <source>
        <dbReference type="ARBA" id="ARBA00022723"/>
    </source>
</evidence>
<dbReference type="InterPro" id="IPR036264">
    <property type="entry name" value="Bact_exopeptidase_dim_dom"/>
</dbReference>
<dbReference type="PROSITE" id="PS00758">
    <property type="entry name" value="ARGE_DAPE_CPG2_1"/>
    <property type="match status" value="1"/>
</dbReference>